<dbReference type="GO" id="GO:0071037">
    <property type="term" value="P:nuclear polyadenylation-dependent snRNA catabolic process"/>
    <property type="evidence" value="ECO:0007669"/>
    <property type="project" value="TreeGrafter"/>
</dbReference>
<dbReference type="SUPFAM" id="SSF57716">
    <property type="entry name" value="Glucocorticoid receptor-like (DNA-binding domain)"/>
    <property type="match status" value="1"/>
</dbReference>
<feature type="compositionally biased region" description="Polar residues" evidence="7">
    <location>
        <begin position="251"/>
        <end position="262"/>
    </location>
</feature>
<evidence type="ECO:0000256" key="2">
    <source>
        <dbReference type="ARBA" id="ARBA00022723"/>
    </source>
</evidence>
<dbReference type="STRING" id="578462.A0A0L0SFP3"/>
<gene>
    <name evidence="9" type="ORF">AMAG_07057</name>
</gene>
<feature type="region of interest" description="Disordered" evidence="7">
    <location>
        <begin position="1009"/>
        <end position="1044"/>
    </location>
</feature>
<keyword evidence="6" id="KW-0539">Nucleus</keyword>
<keyword evidence="4" id="KW-0863">Zinc-finger</keyword>
<evidence type="ECO:0000313" key="10">
    <source>
        <dbReference type="Proteomes" id="UP000054350"/>
    </source>
</evidence>
<dbReference type="InterPro" id="IPR011011">
    <property type="entry name" value="Znf_FYVE_PHD"/>
</dbReference>
<dbReference type="GO" id="GO:0008270">
    <property type="term" value="F:zinc ion binding"/>
    <property type="evidence" value="ECO:0007669"/>
    <property type="project" value="UniProtKB-KW"/>
</dbReference>
<sequence length="1044" mass="112306">MATRPRAPTSPLSLRLPDGGAITFLLQVPAPSPPHCPTSPLNAPAPHHFAPPPRRADSVLSSSAPTTTVRRTRHASVPTCSPPGRPALCPDLVDLDASCDSRRNNRPYPRLAMDSAVMDATTTIPVHGNANMGGATRARRPSNPTVHWHLAAAYAHPHAHQQHHHQQQHHHFHQQQQQHHQQFHQYQQQHQRRPSHPSPRSTPPRQQQQPQHQHYQLHHHQQQQQSHHHHHHGHHGHHLHCTPPPHHRHTSYVQQQPTSSTPHRAAGYADASHAAGMPHLPCPPRTDASNTYFAPHPMHAQPPQPAPTHHYHAFPHPAHVLIPPPATLIMFDRHGGHRAVPIAHAHMFPHHVPGAIKSSTSRAAAPPTSPVSAVAPGMALAGSPWFEDDEVVADTMAVDAHVGAVESVEAGIVYPSVPSLTDVDVARHQAADMIPRTPIKAAIDSTGATFSILTMTEDADPPRATAFCAPCTAHLAEFSHRWDANPDNYALLRMRLCTACHPLLRDVTGVAEDDTASMDPSAFHRAWQFATAVKADVFLASNAGKGPTTSSGVEDATGSIFDDVMHGAARVAETAWTSLASALAVPVVAPTMSPRSDSMFSLLPSSECAGKDRSWDHLKPVGRFGETMSPLATPPLDDAWDEADAWRQLGFPTPEWAVIPTPTAEKDAILTPCSAVHGSGALCLDTSDRDTDVSTASWTGTDAMHTATATPSSSTDSSIAPIHLTYRASTAQHPAPTTAAAAAPVIKLKLNLRRAREHGGWMTPEPADNETDSDASLAGPAPKKRRSAAAALGAAAAKRKGVPAPPSPSLTASSTSGMSDRSTPVPMPLVPAHSHQHHLHSETTAAPEKHVPCSADYGARVARPTMYEQLTARGVPWCRFCGVTESPNWRQGPWGKKSLCNKHGCAWSGIAGNKRIRLDLRGYVEETLEDRIIPVVQDYCWLCQGKEQREVAHDLQRCGGCQKAFHATCLRTAGPPRAGATRWFCSVSCSLRTVGNLVIEDEAPPVPNPLTQVSFPVGKRPGATAGPGSASRKRKRNGGAAAQS</sequence>
<dbReference type="PANTHER" id="PTHR46543">
    <property type="entry name" value="ZINC FINGER CCHC DOMAIN-CONTAINING PROTEIN 7"/>
    <property type="match status" value="1"/>
</dbReference>
<dbReference type="AlphaFoldDB" id="A0A0L0SFP3"/>
<proteinExistence type="predicted"/>
<feature type="compositionally biased region" description="Basic residues" evidence="7">
    <location>
        <begin position="157"/>
        <end position="173"/>
    </location>
</feature>
<evidence type="ECO:0000256" key="5">
    <source>
        <dbReference type="ARBA" id="ARBA00022833"/>
    </source>
</evidence>
<feature type="compositionally biased region" description="Low complexity" evidence="7">
    <location>
        <begin position="265"/>
        <end position="275"/>
    </location>
</feature>
<dbReference type="GO" id="GO:0071031">
    <property type="term" value="P:nuclear mRNA surveillance of mRNA 3'-end processing"/>
    <property type="evidence" value="ECO:0007669"/>
    <property type="project" value="TreeGrafter"/>
</dbReference>
<comment type="subcellular location">
    <subcellularLocation>
        <location evidence="1">Nucleus</location>
    </subcellularLocation>
</comment>
<dbReference type="OrthoDB" id="5863171at2759"/>
<dbReference type="SMART" id="SM00249">
    <property type="entry name" value="PHD"/>
    <property type="match status" value="1"/>
</dbReference>
<reference evidence="10" key="2">
    <citation type="submission" date="2009-11" db="EMBL/GenBank/DDBJ databases">
        <title>The Genome Sequence of Allomyces macrogynus strain ATCC 38327.</title>
        <authorList>
            <consortium name="The Broad Institute Genome Sequencing Platform"/>
            <person name="Russ C."/>
            <person name="Cuomo C."/>
            <person name="Shea T."/>
            <person name="Young S.K."/>
            <person name="Zeng Q."/>
            <person name="Koehrsen M."/>
            <person name="Haas B."/>
            <person name="Borodovsky M."/>
            <person name="Guigo R."/>
            <person name="Alvarado L."/>
            <person name="Berlin A."/>
            <person name="Borenstein D."/>
            <person name="Chen Z."/>
            <person name="Engels R."/>
            <person name="Freedman E."/>
            <person name="Gellesch M."/>
            <person name="Goldberg J."/>
            <person name="Griggs A."/>
            <person name="Gujja S."/>
            <person name="Heiman D."/>
            <person name="Hepburn T."/>
            <person name="Howarth C."/>
            <person name="Jen D."/>
            <person name="Larson L."/>
            <person name="Lewis B."/>
            <person name="Mehta T."/>
            <person name="Park D."/>
            <person name="Pearson M."/>
            <person name="Roberts A."/>
            <person name="Saif S."/>
            <person name="Shenoy N."/>
            <person name="Sisk P."/>
            <person name="Stolte C."/>
            <person name="Sykes S."/>
            <person name="Walk T."/>
            <person name="White J."/>
            <person name="Yandava C."/>
            <person name="Burger G."/>
            <person name="Gray M.W."/>
            <person name="Holland P.W.H."/>
            <person name="King N."/>
            <person name="Lang F.B.F."/>
            <person name="Roger A.J."/>
            <person name="Ruiz-Trillo I."/>
            <person name="Lander E."/>
            <person name="Nusbaum C."/>
        </authorList>
    </citation>
    <scope>NUCLEOTIDE SEQUENCE [LARGE SCALE GENOMIC DNA]</scope>
    <source>
        <strain evidence="10">ATCC 38327</strain>
    </source>
</reference>
<feature type="domain" description="Zinc finger PHD-type" evidence="8">
    <location>
        <begin position="939"/>
        <end position="990"/>
    </location>
</feature>
<dbReference type="Proteomes" id="UP000054350">
    <property type="component" value="Unassembled WGS sequence"/>
</dbReference>
<reference evidence="9 10" key="1">
    <citation type="submission" date="2009-11" db="EMBL/GenBank/DDBJ databases">
        <title>Annotation of Allomyces macrogynus ATCC 38327.</title>
        <authorList>
            <consortium name="The Broad Institute Genome Sequencing Platform"/>
            <person name="Russ C."/>
            <person name="Cuomo C."/>
            <person name="Burger G."/>
            <person name="Gray M.W."/>
            <person name="Holland P.W.H."/>
            <person name="King N."/>
            <person name="Lang F.B.F."/>
            <person name="Roger A.J."/>
            <person name="Ruiz-Trillo I."/>
            <person name="Young S.K."/>
            <person name="Zeng Q."/>
            <person name="Gargeya S."/>
            <person name="Fitzgerald M."/>
            <person name="Haas B."/>
            <person name="Abouelleil A."/>
            <person name="Alvarado L."/>
            <person name="Arachchi H.M."/>
            <person name="Berlin A."/>
            <person name="Chapman S.B."/>
            <person name="Gearin G."/>
            <person name="Goldberg J."/>
            <person name="Griggs A."/>
            <person name="Gujja S."/>
            <person name="Hansen M."/>
            <person name="Heiman D."/>
            <person name="Howarth C."/>
            <person name="Larimer J."/>
            <person name="Lui A."/>
            <person name="MacDonald P.J.P."/>
            <person name="McCowen C."/>
            <person name="Montmayeur A."/>
            <person name="Murphy C."/>
            <person name="Neiman D."/>
            <person name="Pearson M."/>
            <person name="Priest M."/>
            <person name="Roberts A."/>
            <person name="Saif S."/>
            <person name="Shea T."/>
            <person name="Sisk P."/>
            <person name="Stolte C."/>
            <person name="Sykes S."/>
            <person name="Wortman J."/>
            <person name="Nusbaum C."/>
            <person name="Birren B."/>
        </authorList>
    </citation>
    <scope>NUCLEOTIDE SEQUENCE [LARGE SCALE GENOMIC DNA]</scope>
    <source>
        <strain evidence="9 10">ATCC 38327</strain>
    </source>
</reference>
<dbReference type="InterPro" id="IPR001965">
    <property type="entry name" value="Znf_PHD"/>
</dbReference>
<dbReference type="GO" id="GO:0003723">
    <property type="term" value="F:RNA binding"/>
    <property type="evidence" value="ECO:0007669"/>
    <property type="project" value="TreeGrafter"/>
</dbReference>
<feature type="compositionally biased region" description="Low complexity" evidence="7">
    <location>
        <begin position="203"/>
        <end position="214"/>
    </location>
</feature>
<feature type="compositionally biased region" description="Low complexity" evidence="7">
    <location>
        <begin position="38"/>
        <end position="48"/>
    </location>
</feature>
<name>A0A0L0SFP3_ALLM3</name>
<dbReference type="eggNOG" id="ENOG502S13N">
    <property type="taxonomic scope" value="Eukaryota"/>
</dbReference>
<keyword evidence="5" id="KW-0862">Zinc</keyword>
<feature type="compositionally biased region" description="Basic residues" evidence="7">
    <location>
        <begin position="215"/>
        <end position="250"/>
    </location>
</feature>
<feature type="region of interest" description="Disordered" evidence="7">
    <location>
        <begin position="156"/>
        <end position="312"/>
    </location>
</feature>
<dbReference type="InterPro" id="IPR013083">
    <property type="entry name" value="Znf_RING/FYVE/PHD"/>
</dbReference>
<dbReference type="VEuPathDB" id="FungiDB:AMAG_07057"/>
<feature type="region of interest" description="Disordered" evidence="7">
    <location>
        <begin position="33"/>
        <end position="81"/>
    </location>
</feature>
<dbReference type="GO" id="GO:0071038">
    <property type="term" value="P:TRAMP-dependent tRNA surveillance pathway"/>
    <property type="evidence" value="ECO:0007669"/>
    <property type="project" value="TreeGrafter"/>
</dbReference>
<organism evidence="9 10">
    <name type="scientific">Allomyces macrogynus (strain ATCC 38327)</name>
    <name type="common">Allomyces javanicus var. macrogynus</name>
    <dbReference type="NCBI Taxonomy" id="578462"/>
    <lineage>
        <taxon>Eukaryota</taxon>
        <taxon>Fungi</taxon>
        <taxon>Fungi incertae sedis</taxon>
        <taxon>Blastocladiomycota</taxon>
        <taxon>Blastocladiomycetes</taxon>
        <taxon>Blastocladiales</taxon>
        <taxon>Blastocladiaceae</taxon>
        <taxon>Allomyces</taxon>
    </lineage>
</organism>
<protein>
    <recommendedName>
        <fullName evidence="8">Zinc finger PHD-type domain-containing protein</fullName>
    </recommendedName>
</protein>
<dbReference type="SUPFAM" id="SSF57903">
    <property type="entry name" value="FYVE/PHD zinc finger"/>
    <property type="match status" value="1"/>
</dbReference>
<evidence type="ECO:0000256" key="3">
    <source>
        <dbReference type="ARBA" id="ARBA00022737"/>
    </source>
</evidence>
<dbReference type="PANTHER" id="PTHR46543:SF2">
    <property type="entry name" value="AGAP013096-PA"/>
    <property type="match status" value="1"/>
</dbReference>
<evidence type="ECO:0000256" key="1">
    <source>
        <dbReference type="ARBA" id="ARBA00004123"/>
    </source>
</evidence>
<dbReference type="EMBL" id="GG745337">
    <property type="protein sequence ID" value="KNE61321.1"/>
    <property type="molecule type" value="Genomic_DNA"/>
</dbReference>
<keyword evidence="10" id="KW-1185">Reference proteome</keyword>
<evidence type="ECO:0000259" key="8">
    <source>
        <dbReference type="SMART" id="SM00249"/>
    </source>
</evidence>
<dbReference type="InterPro" id="IPR051644">
    <property type="entry name" value="TRAMP_AT-DNA-binding"/>
</dbReference>
<dbReference type="GO" id="GO:0071036">
    <property type="term" value="P:nuclear polyadenylation-dependent snoRNA catabolic process"/>
    <property type="evidence" value="ECO:0007669"/>
    <property type="project" value="TreeGrafter"/>
</dbReference>
<dbReference type="GO" id="GO:0031499">
    <property type="term" value="C:TRAMP complex"/>
    <property type="evidence" value="ECO:0007669"/>
    <property type="project" value="TreeGrafter"/>
</dbReference>
<feature type="compositionally biased region" description="Polar residues" evidence="7">
    <location>
        <begin position="59"/>
        <end position="69"/>
    </location>
</feature>
<dbReference type="Gene3D" id="3.30.40.10">
    <property type="entry name" value="Zinc/RING finger domain, C3HC4 (zinc finger)"/>
    <property type="match status" value="1"/>
</dbReference>
<dbReference type="GO" id="GO:0071039">
    <property type="term" value="P:nuclear polyadenylation-dependent CUT catabolic process"/>
    <property type="evidence" value="ECO:0007669"/>
    <property type="project" value="TreeGrafter"/>
</dbReference>
<keyword evidence="2" id="KW-0479">Metal-binding</keyword>
<evidence type="ECO:0000256" key="6">
    <source>
        <dbReference type="ARBA" id="ARBA00023242"/>
    </source>
</evidence>
<accession>A0A0L0SFP3</accession>
<evidence type="ECO:0000256" key="7">
    <source>
        <dbReference type="SAM" id="MobiDB-lite"/>
    </source>
</evidence>
<evidence type="ECO:0000256" key="4">
    <source>
        <dbReference type="ARBA" id="ARBA00022771"/>
    </source>
</evidence>
<feature type="compositionally biased region" description="Low complexity" evidence="7">
    <location>
        <begin position="174"/>
        <end position="189"/>
    </location>
</feature>
<feature type="region of interest" description="Disordered" evidence="7">
    <location>
        <begin position="759"/>
        <end position="847"/>
    </location>
</feature>
<dbReference type="CDD" id="cd15489">
    <property type="entry name" value="PHD_SF"/>
    <property type="match status" value="1"/>
</dbReference>
<dbReference type="GO" id="GO:0071035">
    <property type="term" value="P:nuclear polyadenylation-dependent rRNA catabolic process"/>
    <property type="evidence" value="ECO:0007669"/>
    <property type="project" value="TreeGrafter"/>
</dbReference>
<keyword evidence="3" id="KW-0677">Repeat</keyword>
<evidence type="ECO:0000313" key="9">
    <source>
        <dbReference type="EMBL" id="KNE61321.1"/>
    </source>
</evidence>